<dbReference type="VEuPathDB" id="FungiDB:CLCR_10076"/>
<reference evidence="3" key="1">
    <citation type="submission" date="2015-07" db="EMBL/GenBank/DDBJ databases">
        <authorList>
            <person name="Teixeira M.M."/>
            <person name="Souza R.C."/>
            <person name="Almeida L.G."/>
            <person name="Vicente V.A."/>
            <person name="de Hoog S."/>
            <person name="Bocca A.L."/>
            <person name="de Almeida S.R."/>
            <person name="Vasconcelos A.T."/>
            <person name="Felipe M.S."/>
        </authorList>
    </citation>
    <scope>NUCLEOTIDE SEQUENCE [LARGE SCALE GENOMIC DNA]</scope>
    <source>
        <strain evidence="3">KSF</strain>
    </source>
</reference>
<comment type="caution">
    <text evidence="2">The sequence shown here is derived from an EMBL/GenBank/DDBJ whole genome shotgun (WGS) entry which is preliminary data.</text>
</comment>
<protein>
    <submittedName>
        <fullName evidence="2">Uncharacterized protein</fullName>
    </submittedName>
</protein>
<dbReference type="AlphaFoldDB" id="A0A1C1CX23"/>
<dbReference type="Proteomes" id="UP000094526">
    <property type="component" value="Unassembled WGS sequence"/>
</dbReference>
<sequence length="473" mass="52764">MEIYGSITGCVLLMSDRPLTRCQREYFSPGCPSKGINEIPSHLNPDFSPFSPFNVTLSPEIRISAHPIYASLLSARVSPPELDHHATPPTDFIRVHIRGQHCFDQKLAEQKREQDDIYVLVPIAPTISAPSSILQPGDSSSISLRHSIHARRLLLPQQPPTNPSIDSDAVIDLQQVVAFLPHHEQVIVHLVQLDKRPGHQRGTTGPSLGTQSGRKSGPSLQCLSPGTKHRSCMVHRLLKMVTQAIETGASPPPRGATKLWSKMAYVVGLGCCMNARHPRPASTPTSRSPLEEIKTGDINWSASTLGIERDLPPTLGAEAIRSDPSMPDVRDIPLSSMEFFHAPSPALPPPVASPQSRPRREQRRGIDSPVVTVTDHDIATGTTPSTGECQRERQERHHHQGRRRRRQSPQRDRDRETVGAGRAWSQIDPLYGMYQREREQQVQRDRQTQTQSRNRYADIRGFEFLSYGGWIVI</sequence>
<dbReference type="EMBL" id="LGRB01000008">
    <property type="protein sequence ID" value="OCT53117.1"/>
    <property type="molecule type" value="Genomic_DNA"/>
</dbReference>
<name>A0A1C1CX23_9EURO</name>
<dbReference type="VEuPathDB" id="FungiDB:G647_00091"/>
<feature type="region of interest" description="Disordered" evidence="1">
    <location>
        <begin position="196"/>
        <end position="226"/>
    </location>
</feature>
<evidence type="ECO:0000313" key="3">
    <source>
        <dbReference type="Proteomes" id="UP000094526"/>
    </source>
</evidence>
<gene>
    <name evidence="2" type="ORF">CLCR_10076</name>
</gene>
<organism evidence="2 3">
    <name type="scientific">Cladophialophora carrionii</name>
    <dbReference type="NCBI Taxonomy" id="86049"/>
    <lineage>
        <taxon>Eukaryota</taxon>
        <taxon>Fungi</taxon>
        <taxon>Dikarya</taxon>
        <taxon>Ascomycota</taxon>
        <taxon>Pezizomycotina</taxon>
        <taxon>Eurotiomycetes</taxon>
        <taxon>Chaetothyriomycetidae</taxon>
        <taxon>Chaetothyriales</taxon>
        <taxon>Herpotrichiellaceae</taxon>
        <taxon>Cladophialophora</taxon>
    </lineage>
</organism>
<accession>A0A1C1CX23</accession>
<proteinExistence type="predicted"/>
<dbReference type="OrthoDB" id="4160898at2759"/>
<evidence type="ECO:0000256" key="1">
    <source>
        <dbReference type="SAM" id="MobiDB-lite"/>
    </source>
</evidence>
<feature type="region of interest" description="Disordered" evidence="1">
    <location>
        <begin position="340"/>
        <end position="432"/>
    </location>
</feature>
<feature type="compositionally biased region" description="Basic residues" evidence="1">
    <location>
        <begin position="396"/>
        <end position="408"/>
    </location>
</feature>
<keyword evidence="3" id="KW-1185">Reference proteome</keyword>
<feature type="compositionally biased region" description="Polar residues" evidence="1">
    <location>
        <begin position="201"/>
        <end position="224"/>
    </location>
</feature>
<evidence type="ECO:0000313" key="2">
    <source>
        <dbReference type="EMBL" id="OCT53117.1"/>
    </source>
</evidence>